<dbReference type="SFLD" id="SFLDF00562">
    <property type="entry name" value="HemN-like__clustered_with_heat"/>
    <property type="match status" value="1"/>
</dbReference>
<dbReference type="SMART" id="SM00729">
    <property type="entry name" value="Elp3"/>
    <property type="match status" value="1"/>
</dbReference>
<keyword evidence="5" id="KW-1185">Reference proteome</keyword>
<name>A0A517YMI6_9BACT</name>
<dbReference type="KEGG" id="aagg:ETAA8_65960"/>
<dbReference type="EMBL" id="CP036274">
    <property type="protein sequence ID" value="QDU31438.1"/>
    <property type="molecule type" value="Genomic_DNA"/>
</dbReference>
<accession>A0A517YMI6</accession>
<dbReference type="Proteomes" id="UP000315017">
    <property type="component" value="Chromosome"/>
</dbReference>
<dbReference type="SFLD" id="SFLDF00288">
    <property type="entry name" value="HemN-like__clustered_with_nucl"/>
    <property type="match status" value="1"/>
</dbReference>
<dbReference type="InterPro" id="IPR006638">
    <property type="entry name" value="Elp3/MiaA/NifB-like_rSAM"/>
</dbReference>
<keyword evidence="2" id="KW-0408">Iron</keyword>
<evidence type="ECO:0000256" key="2">
    <source>
        <dbReference type="RuleBase" id="RU364116"/>
    </source>
</evidence>
<keyword evidence="2" id="KW-0143">Chaperone</keyword>
<dbReference type="InterPro" id="IPR058240">
    <property type="entry name" value="rSAM_sf"/>
</dbReference>
<reference evidence="4 5" key="1">
    <citation type="submission" date="2019-02" db="EMBL/GenBank/DDBJ databases">
        <title>Deep-cultivation of Planctomycetes and their phenomic and genomic characterization uncovers novel biology.</title>
        <authorList>
            <person name="Wiegand S."/>
            <person name="Jogler M."/>
            <person name="Boedeker C."/>
            <person name="Pinto D."/>
            <person name="Vollmers J."/>
            <person name="Rivas-Marin E."/>
            <person name="Kohn T."/>
            <person name="Peeters S.H."/>
            <person name="Heuer A."/>
            <person name="Rast P."/>
            <person name="Oberbeckmann S."/>
            <person name="Bunk B."/>
            <person name="Jeske O."/>
            <person name="Meyerdierks A."/>
            <person name="Storesund J.E."/>
            <person name="Kallscheuer N."/>
            <person name="Luecker S."/>
            <person name="Lage O.M."/>
            <person name="Pohl T."/>
            <person name="Merkel B.J."/>
            <person name="Hornburger P."/>
            <person name="Mueller R.-W."/>
            <person name="Bruemmer F."/>
            <person name="Labrenz M."/>
            <person name="Spormann A.M."/>
            <person name="Op den Camp H."/>
            <person name="Overmann J."/>
            <person name="Amann R."/>
            <person name="Jetten M.S.M."/>
            <person name="Mascher T."/>
            <person name="Medema M.H."/>
            <person name="Devos D.P."/>
            <person name="Kaster A.-K."/>
            <person name="Ovreas L."/>
            <person name="Rohde M."/>
            <person name="Galperin M.Y."/>
            <person name="Jogler C."/>
        </authorList>
    </citation>
    <scope>NUCLEOTIDE SEQUENCE [LARGE SCALE GENOMIC DNA]</scope>
    <source>
        <strain evidence="4 5">ETA_A8</strain>
    </source>
</reference>
<dbReference type="GO" id="GO:0004109">
    <property type="term" value="F:coproporphyrinogen oxidase activity"/>
    <property type="evidence" value="ECO:0007669"/>
    <property type="project" value="InterPro"/>
</dbReference>
<dbReference type="CDD" id="cd01335">
    <property type="entry name" value="Radical_SAM"/>
    <property type="match status" value="1"/>
</dbReference>
<proteinExistence type="inferred from homology"/>
<dbReference type="GO" id="GO:0005737">
    <property type="term" value="C:cytoplasm"/>
    <property type="evidence" value="ECO:0007669"/>
    <property type="project" value="UniProtKB-SubCell"/>
</dbReference>
<dbReference type="InterPro" id="IPR023404">
    <property type="entry name" value="rSAM_horseshoe"/>
</dbReference>
<organism evidence="4 5">
    <name type="scientific">Anatilimnocola aggregata</name>
    <dbReference type="NCBI Taxonomy" id="2528021"/>
    <lineage>
        <taxon>Bacteria</taxon>
        <taxon>Pseudomonadati</taxon>
        <taxon>Planctomycetota</taxon>
        <taxon>Planctomycetia</taxon>
        <taxon>Pirellulales</taxon>
        <taxon>Pirellulaceae</taxon>
        <taxon>Anatilimnocola</taxon>
    </lineage>
</organism>
<keyword evidence="2" id="KW-0411">Iron-sulfur</keyword>
<dbReference type="RefSeq" id="WP_145098574.1">
    <property type="nucleotide sequence ID" value="NZ_CP036274.1"/>
</dbReference>
<dbReference type="NCBIfam" id="TIGR00539">
    <property type="entry name" value="hemN_rel"/>
    <property type="match status" value="1"/>
</dbReference>
<keyword evidence="2" id="KW-0963">Cytoplasm</keyword>
<dbReference type="Gene3D" id="3.80.30.20">
    <property type="entry name" value="tm_1862 like domain"/>
    <property type="match status" value="1"/>
</dbReference>
<feature type="domain" description="Radical SAM core" evidence="3">
    <location>
        <begin position="3"/>
        <end position="235"/>
    </location>
</feature>
<dbReference type="InterPro" id="IPR010723">
    <property type="entry name" value="HemN_C"/>
</dbReference>
<dbReference type="OrthoDB" id="9808022at2"/>
<comment type="similarity">
    <text evidence="1">Belongs to the anaerobic coproporphyrinogen-III oxidase family. HemW subfamily.</text>
</comment>
<comment type="function">
    <text evidence="2">Probably acts as a heme chaperone, transferring heme to an unknown acceptor. Binds one molecule of heme per monomer, possibly covalently. Binds 1 [4Fe-4S] cluster. The cluster is coordinated with 3 cysteines and an exchangeable S-adenosyl-L-methionine.</text>
</comment>
<dbReference type="SFLD" id="SFLDG01082">
    <property type="entry name" value="B12-binding_domain_containing"/>
    <property type="match status" value="1"/>
</dbReference>
<dbReference type="SFLD" id="SFLDS00029">
    <property type="entry name" value="Radical_SAM"/>
    <property type="match status" value="1"/>
</dbReference>
<keyword evidence="2" id="KW-0949">S-adenosyl-L-methionine</keyword>
<dbReference type="InterPro" id="IPR004559">
    <property type="entry name" value="HemW-like"/>
</dbReference>
<dbReference type="GO" id="GO:0006779">
    <property type="term" value="P:porphyrin-containing compound biosynthetic process"/>
    <property type="evidence" value="ECO:0007669"/>
    <property type="project" value="InterPro"/>
</dbReference>
<keyword evidence="2" id="KW-0349">Heme</keyword>
<dbReference type="AlphaFoldDB" id="A0A517YMI6"/>
<dbReference type="InterPro" id="IPR034505">
    <property type="entry name" value="Coproporphyrinogen-III_oxidase"/>
</dbReference>
<protein>
    <recommendedName>
        <fullName evidence="2">Heme chaperone HemW</fullName>
    </recommendedName>
</protein>
<dbReference type="GO" id="GO:0046872">
    <property type="term" value="F:metal ion binding"/>
    <property type="evidence" value="ECO:0007669"/>
    <property type="project" value="UniProtKB-UniRule"/>
</dbReference>
<dbReference type="SUPFAM" id="SSF102114">
    <property type="entry name" value="Radical SAM enzymes"/>
    <property type="match status" value="1"/>
</dbReference>
<evidence type="ECO:0000313" key="5">
    <source>
        <dbReference type="Proteomes" id="UP000315017"/>
    </source>
</evidence>
<dbReference type="Pfam" id="PF06969">
    <property type="entry name" value="HemN_C"/>
    <property type="match status" value="1"/>
</dbReference>
<dbReference type="PANTHER" id="PTHR13932">
    <property type="entry name" value="COPROPORPHYRINIGEN III OXIDASE"/>
    <property type="match status" value="1"/>
</dbReference>
<evidence type="ECO:0000259" key="3">
    <source>
        <dbReference type="PROSITE" id="PS51918"/>
    </source>
</evidence>
<keyword evidence="2" id="KW-0004">4Fe-4S</keyword>
<dbReference type="Pfam" id="PF04055">
    <property type="entry name" value="Radical_SAM"/>
    <property type="match status" value="1"/>
</dbReference>
<dbReference type="InterPro" id="IPR007197">
    <property type="entry name" value="rSAM"/>
</dbReference>
<evidence type="ECO:0000256" key="1">
    <source>
        <dbReference type="ARBA" id="ARBA00006100"/>
    </source>
</evidence>
<gene>
    <name evidence="4" type="ORF">ETAA8_65960</name>
</gene>
<dbReference type="PANTHER" id="PTHR13932:SF5">
    <property type="entry name" value="RADICAL S-ADENOSYL METHIONINE DOMAIN-CONTAINING PROTEIN 1, MITOCHONDRIAL"/>
    <property type="match status" value="1"/>
</dbReference>
<keyword evidence="2" id="KW-0479">Metal-binding</keyword>
<comment type="subcellular location">
    <subcellularLocation>
        <location evidence="2">Cytoplasm</location>
    </subcellularLocation>
</comment>
<keyword evidence="4" id="KW-0560">Oxidoreductase</keyword>
<dbReference type="PROSITE" id="PS51918">
    <property type="entry name" value="RADICAL_SAM"/>
    <property type="match status" value="1"/>
</dbReference>
<dbReference type="GO" id="GO:0051539">
    <property type="term" value="F:4 iron, 4 sulfur cluster binding"/>
    <property type="evidence" value="ECO:0007669"/>
    <property type="project" value="UniProtKB-UniRule"/>
</dbReference>
<dbReference type="SFLD" id="SFLDG01065">
    <property type="entry name" value="anaerobic_coproporphyrinogen-I"/>
    <property type="match status" value="1"/>
</dbReference>
<sequence>MSSQIAEPRAAYVHVPFCRHRCGYCNFTLIAGRDDLIERYLAALELELQLLGSPRTVDTLFFGGGTPTHLPPAQLTRLLQLARSWFVLASGGEFSAEANPLDLTPERMGVLHEAGITRISIGAQSFSPRKLKLLERDHQPADIASAFHAAAQVASSVSLDLIFGVPEETPAEWEADLQQAIALQPQHISTYGLTIEKGTSFFPRVQRGELQPASDDASAGMYERAIDLLTAAGYEHYEVSNFALPSHRCRHNETYWLGRGYFAAGPGAARYVQGVREMNHRSTTTWLQRLEHHESPVAEREEIAAEERARERLVFGLRRLQGISLDDFQAETGFAAESLGGAALQQFIVQGLLQVEGNTLRLTRRGLLISDSLWPYFLRD</sequence>
<evidence type="ECO:0000313" key="4">
    <source>
        <dbReference type="EMBL" id="QDU31438.1"/>
    </source>
</evidence>